<dbReference type="EMBL" id="MT141541">
    <property type="protein sequence ID" value="QJA65592.1"/>
    <property type="molecule type" value="Genomic_DNA"/>
</dbReference>
<sequence length="285" mass="31721">MSETNLTAEELETKILRQLKEDTSGSEAFPSELIYDTMNEIYEEVFNQPNKQVNVRTDEYEFTVVEDTTLDGDLTAGDTSIVLADSSSFPSSGRILIENELVDYTANDGATTLTCSASAVSVDHSDGKTVRCCYALPSEIDKEKAQYLNINGLPYNIADVAQILDENIDHYRMYAIYEGYIMLPKGEDAYGAIFIYTPALTRMTTGADIPSLIPNNMRVALIVNGSVGKLMILDGQSGAEYYYRPPQNQRDKGAGQFYDALRKFYATYGRHTDIRGKKTKGSIYD</sequence>
<protein>
    <submittedName>
        <fullName evidence="1">Uncharacterized protein</fullName>
    </submittedName>
</protein>
<gene>
    <name evidence="1" type="ORF">MM415B00385_0030</name>
</gene>
<organism evidence="1">
    <name type="scientific">viral metagenome</name>
    <dbReference type="NCBI Taxonomy" id="1070528"/>
    <lineage>
        <taxon>unclassified sequences</taxon>
        <taxon>metagenomes</taxon>
        <taxon>organismal metagenomes</taxon>
    </lineage>
</organism>
<evidence type="ECO:0000313" key="1">
    <source>
        <dbReference type="EMBL" id="QJA65592.1"/>
    </source>
</evidence>
<name>A0A6M3J9B5_9ZZZZ</name>
<dbReference type="AlphaFoldDB" id="A0A6M3J9B5"/>
<accession>A0A6M3J9B5</accession>
<proteinExistence type="predicted"/>
<reference evidence="1" key="1">
    <citation type="submission" date="2020-03" db="EMBL/GenBank/DDBJ databases">
        <title>The deep terrestrial virosphere.</title>
        <authorList>
            <person name="Holmfeldt K."/>
            <person name="Nilsson E."/>
            <person name="Simone D."/>
            <person name="Lopez-Fernandez M."/>
            <person name="Wu X."/>
            <person name="de Brujin I."/>
            <person name="Lundin D."/>
            <person name="Andersson A."/>
            <person name="Bertilsson S."/>
            <person name="Dopson M."/>
        </authorList>
    </citation>
    <scope>NUCLEOTIDE SEQUENCE</scope>
    <source>
        <strain evidence="1">MM415B00385</strain>
    </source>
</reference>